<evidence type="ECO:0000313" key="2">
    <source>
        <dbReference type="EMBL" id="QDH24083.1"/>
    </source>
</evidence>
<name>A0A4Y6V267_9PROT</name>
<keyword evidence="3" id="KW-1185">Reference proteome</keyword>
<accession>A0A4Y6V267</accession>
<keyword evidence="2" id="KW-0808">Transferase</keyword>
<dbReference type="GO" id="GO:0008757">
    <property type="term" value="F:S-adenosylmethionine-dependent methyltransferase activity"/>
    <property type="evidence" value="ECO:0007669"/>
    <property type="project" value="InterPro"/>
</dbReference>
<keyword evidence="2" id="KW-0489">Methyltransferase</keyword>
<dbReference type="AlphaFoldDB" id="A0A4Y6V267"/>
<dbReference type="RefSeq" id="WP_141491918.1">
    <property type="nucleotide sequence ID" value="NZ_CP032485.1"/>
</dbReference>
<proteinExistence type="predicted"/>
<dbReference type="OrthoDB" id="9800231at2"/>
<reference evidence="2 3" key="1">
    <citation type="submission" date="2018-09" db="EMBL/GenBank/DDBJ databases">
        <title>The complete genome sequence of Neokomagataea tanensis NBRC 106556(T).</title>
        <authorList>
            <person name="Chua K.-O."/>
            <person name="See-Too W.-S."/>
            <person name="Hong K.-W."/>
            <person name="Yin W.-F."/>
            <person name="Chan K.-G."/>
        </authorList>
    </citation>
    <scope>NUCLEOTIDE SEQUENCE [LARGE SCALE GENOMIC DNA]</scope>
    <source>
        <strain evidence="3">AH13 \ NBRC 106556</strain>
    </source>
</reference>
<gene>
    <name evidence="2" type="ORF">D5366_01050</name>
</gene>
<dbReference type="InterPro" id="IPR029063">
    <property type="entry name" value="SAM-dependent_MTases_sf"/>
</dbReference>
<dbReference type="Proteomes" id="UP000317214">
    <property type="component" value="Chromosome"/>
</dbReference>
<sequence>MQTHRPQPPDTTAFYNTPIGQRVQTLIQRHLNSLHLPPCSRAIGIGDASPYASSLPEHTILARPAHSFHNKTSQRECVVDTTRLPFDDCSVPLIFAIHALEFAPSPPELLRALWKALTDDGYLILIVPNRSGLWAHSDRTPFGHGTPFSTGQIQKLLTQSLFKTDVKRSALITPPAFSNTAPAGFLSALPHISPPPLQGCIFSSCARTCTLA</sequence>
<evidence type="ECO:0000313" key="3">
    <source>
        <dbReference type="Proteomes" id="UP000317214"/>
    </source>
</evidence>
<organism evidence="2 3">
    <name type="scientific">Neokomagataea tanensis</name>
    <dbReference type="NCBI Taxonomy" id="661191"/>
    <lineage>
        <taxon>Bacteria</taxon>
        <taxon>Pseudomonadati</taxon>
        <taxon>Pseudomonadota</taxon>
        <taxon>Alphaproteobacteria</taxon>
        <taxon>Acetobacterales</taxon>
        <taxon>Acetobacteraceae</taxon>
        <taxon>Neokomagataea</taxon>
    </lineage>
</organism>
<dbReference type="InterPro" id="IPR013216">
    <property type="entry name" value="Methyltransf_11"/>
</dbReference>
<dbReference type="GO" id="GO:0032259">
    <property type="term" value="P:methylation"/>
    <property type="evidence" value="ECO:0007669"/>
    <property type="project" value="UniProtKB-KW"/>
</dbReference>
<evidence type="ECO:0000259" key="1">
    <source>
        <dbReference type="Pfam" id="PF08241"/>
    </source>
</evidence>
<dbReference type="EMBL" id="CP032485">
    <property type="protein sequence ID" value="QDH24083.1"/>
    <property type="molecule type" value="Genomic_DNA"/>
</dbReference>
<dbReference type="KEGG" id="ntn:D5366_01050"/>
<dbReference type="Pfam" id="PF08241">
    <property type="entry name" value="Methyltransf_11"/>
    <property type="match status" value="1"/>
</dbReference>
<dbReference type="Gene3D" id="3.40.50.150">
    <property type="entry name" value="Vaccinia Virus protein VP39"/>
    <property type="match status" value="1"/>
</dbReference>
<dbReference type="SUPFAM" id="SSF53335">
    <property type="entry name" value="S-adenosyl-L-methionine-dependent methyltransferases"/>
    <property type="match status" value="1"/>
</dbReference>
<feature type="domain" description="Methyltransferase type 11" evidence="1">
    <location>
        <begin position="75"/>
        <end position="125"/>
    </location>
</feature>
<protein>
    <submittedName>
        <fullName evidence="2">Methyltransferase domain-containing protein</fullName>
    </submittedName>
</protein>